<dbReference type="EMBL" id="NDYI01000010">
    <property type="protein sequence ID" value="OXZ38475.1"/>
    <property type="molecule type" value="Genomic_DNA"/>
</dbReference>
<evidence type="ECO:0000256" key="2">
    <source>
        <dbReference type="ARBA" id="ARBA00004651"/>
    </source>
</evidence>
<keyword evidence="16" id="KW-0594">Phospholipid biosynthesis</keyword>
<evidence type="ECO:0000256" key="6">
    <source>
        <dbReference type="ARBA" id="ARBA00012487"/>
    </source>
</evidence>
<dbReference type="AlphaFoldDB" id="A0A133MXX3"/>
<evidence type="ECO:0000256" key="21">
    <source>
        <dbReference type="ARBA" id="ARBA00032396"/>
    </source>
</evidence>
<keyword evidence="11" id="KW-0812">Transmembrane</keyword>
<sequence length="259" mass="29183">MKFVKRTLTGIVILLLSFICVSKGGVYLLIMNLFLSNVAIYELENVINKNNSNNININNLIINLLFNVSFNLSIYLKKELFAIALLCSFSLIEFTLYTIFDKPIKEVLNNYFMHIYITITFSLMYFISGTEYIWLIYICSWGTDTAAYCTGMLFGKHKLTKISPKKTIEGALGGIIGSMIIAAIFSAFYGELNIIKIVIITFFGSIISQIGDISASKIKRKANVKDYGNIFIGHGGVMDRFDSFIFVLPYLSILYCLGI</sequence>
<protein>
    <recommendedName>
        <fullName evidence="7">Phosphatidate cytidylyltransferase</fullName>
        <ecNumber evidence="6">2.7.7.41</ecNumber>
    </recommendedName>
    <alternativeName>
        <fullName evidence="20">CDP-DAG synthase</fullName>
    </alternativeName>
    <alternativeName>
        <fullName evidence="22">CDP-DG synthase</fullName>
    </alternativeName>
    <alternativeName>
        <fullName evidence="18">CDP-diacylglycerol synthase</fullName>
    </alternativeName>
    <alternativeName>
        <fullName evidence="21">CDP-diglyceride pyrophosphorylase</fullName>
    </alternativeName>
    <alternativeName>
        <fullName evidence="23">CDP-diglyceride synthase</fullName>
    </alternativeName>
    <alternativeName>
        <fullName evidence="19">CTP:phosphatidate cytidylyltransferase</fullName>
    </alternativeName>
</protein>
<keyword evidence="14" id="KW-0443">Lipid metabolism</keyword>
<evidence type="ECO:0000256" key="16">
    <source>
        <dbReference type="ARBA" id="ARBA00023209"/>
    </source>
</evidence>
<evidence type="ECO:0000256" key="23">
    <source>
        <dbReference type="ARBA" id="ARBA00033406"/>
    </source>
</evidence>
<evidence type="ECO:0000313" key="24">
    <source>
        <dbReference type="EMBL" id="OXZ38475.1"/>
    </source>
</evidence>
<dbReference type="GO" id="GO:0005886">
    <property type="term" value="C:plasma membrane"/>
    <property type="evidence" value="ECO:0007669"/>
    <property type="project" value="UniProtKB-SubCell"/>
</dbReference>
<proteinExistence type="inferred from homology"/>
<comment type="pathway">
    <text evidence="4">Lipid metabolism.</text>
</comment>
<name>A0A133MXX3_FINMA</name>
<evidence type="ECO:0000256" key="17">
    <source>
        <dbReference type="ARBA" id="ARBA00023264"/>
    </source>
</evidence>
<keyword evidence="13" id="KW-1133">Transmembrane helix</keyword>
<keyword evidence="17" id="KW-1208">Phospholipid metabolism</keyword>
<evidence type="ECO:0000256" key="12">
    <source>
        <dbReference type="ARBA" id="ARBA00022695"/>
    </source>
</evidence>
<evidence type="ECO:0000256" key="18">
    <source>
        <dbReference type="ARBA" id="ARBA00029893"/>
    </source>
</evidence>
<keyword evidence="10 24" id="KW-0808">Transferase</keyword>
<evidence type="ECO:0000256" key="5">
    <source>
        <dbReference type="ARBA" id="ARBA00010185"/>
    </source>
</evidence>
<dbReference type="GO" id="GO:0004605">
    <property type="term" value="F:phosphatidate cytidylyltransferase activity"/>
    <property type="evidence" value="ECO:0007669"/>
    <property type="project" value="UniProtKB-EC"/>
</dbReference>
<gene>
    <name evidence="24" type="ORF">B9N56_03525</name>
</gene>
<dbReference type="RefSeq" id="WP_002838092.1">
    <property type="nucleotide sequence ID" value="NZ_JAWEFQ010000001.1"/>
</dbReference>
<evidence type="ECO:0000256" key="13">
    <source>
        <dbReference type="ARBA" id="ARBA00022989"/>
    </source>
</evidence>
<keyword evidence="15" id="KW-0472">Membrane</keyword>
<evidence type="ECO:0000313" key="25">
    <source>
        <dbReference type="Proteomes" id="UP000215361"/>
    </source>
</evidence>
<comment type="similarity">
    <text evidence="5">Belongs to the CDS family.</text>
</comment>
<evidence type="ECO:0000256" key="3">
    <source>
        <dbReference type="ARBA" id="ARBA00005119"/>
    </source>
</evidence>
<evidence type="ECO:0000256" key="10">
    <source>
        <dbReference type="ARBA" id="ARBA00022679"/>
    </source>
</evidence>
<comment type="caution">
    <text evidence="24">The sequence shown here is derived from an EMBL/GenBank/DDBJ whole genome shotgun (WGS) entry which is preliminary data.</text>
</comment>
<evidence type="ECO:0000256" key="20">
    <source>
        <dbReference type="ARBA" id="ARBA00032253"/>
    </source>
</evidence>
<organism evidence="24 25">
    <name type="scientific">Finegoldia magna</name>
    <name type="common">Peptostreptococcus magnus</name>
    <dbReference type="NCBI Taxonomy" id="1260"/>
    <lineage>
        <taxon>Bacteria</taxon>
        <taxon>Bacillati</taxon>
        <taxon>Bacillota</taxon>
        <taxon>Tissierellia</taxon>
        <taxon>Tissierellales</taxon>
        <taxon>Peptoniphilaceae</taxon>
        <taxon>Finegoldia</taxon>
    </lineage>
</organism>
<dbReference type="PANTHER" id="PTHR46382">
    <property type="entry name" value="PHOSPHATIDATE CYTIDYLYLTRANSFERASE"/>
    <property type="match status" value="1"/>
</dbReference>
<dbReference type="EC" id="2.7.7.41" evidence="6"/>
<evidence type="ECO:0000256" key="7">
    <source>
        <dbReference type="ARBA" id="ARBA00019373"/>
    </source>
</evidence>
<dbReference type="PANTHER" id="PTHR46382:SF1">
    <property type="entry name" value="PHOSPHATIDATE CYTIDYLYLTRANSFERASE"/>
    <property type="match status" value="1"/>
</dbReference>
<evidence type="ECO:0000256" key="15">
    <source>
        <dbReference type="ARBA" id="ARBA00023136"/>
    </source>
</evidence>
<evidence type="ECO:0000256" key="11">
    <source>
        <dbReference type="ARBA" id="ARBA00022692"/>
    </source>
</evidence>
<evidence type="ECO:0000256" key="4">
    <source>
        <dbReference type="ARBA" id="ARBA00005189"/>
    </source>
</evidence>
<keyword evidence="12 24" id="KW-0548">Nucleotidyltransferase</keyword>
<comment type="catalytic activity">
    <reaction evidence="1">
        <text>a 1,2-diacyl-sn-glycero-3-phosphate + CTP + H(+) = a CDP-1,2-diacyl-sn-glycerol + diphosphate</text>
        <dbReference type="Rhea" id="RHEA:16229"/>
        <dbReference type="ChEBI" id="CHEBI:15378"/>
        <dbReference type="ChEBI" id="CHEBI:33019"/>
        <dbReference type="ChEBI" id="CHEBI:37563"/>
        <dbReference type="ChEBI" id="CHEBI:58332"/>
        <dbReference type="ChEBI" id="CHEBI:58608"/>
        <dbReference type="EC" id="2.7.7.41"/>
    </reaction>
</comment>
<keyword evidence="9" id="KW-0444">Lipid biosynthesis</keyword>
<comment type="subcellular location">
    <subcellularLocation>
        <location evidence="2">Cell membrane</location>
        <topology evidence="2">Multi-pass membrane protein</topology>
    </subcellularLocation>
</comment>
<evidence type="ECO:0000256" key="8">
    <source>
        <dbReference type="ARBA" id="ARBA00022475"/>
    </source>
</evidence>
<keyword evidence="8" id="KW-1003">Cell membrane</keyword>
<dbReference type="Pfam" id="PF01148">
    <property type="entry name" value="CTP_transf_1"/>
    <property type="match status" value="1"/>
</dbReference>
<evidence type="ECO:0000256" key="9">
    <source>
        <dbReference type="ARBA" id="ARBA00022516"/>
    </source>
</evidence>
<accession>A0A133MXX3</accession>
<evidence type="ECO:0000256" key="22">
    <source>
        <dbReference type="ARBA" id="ARBA00032743"/>
    </source>
</evidence>
<dbReference type="Proteomes" id="UP000215361">
    <property type="component" value="Unassembled WGS sequence"/>
</dbReference>
<evidence type="ECO:0000256" key="1">
    <source>
        <dbReference type="ARBA" id="ARBA00001698"/>
    </source>
</evidence>
<evidence type="ECO:0000256" key="19">
    <source>
        <dbReference type="ARBA" id="ARBA00031825"/>
    </source>
</evidence>
<evidence type="ECO:0000256" key="14">
    <source>
        <dbReference type="ARBA" id="ARBA00023098"/>
    </source>
</evidence>
<dbReference type="GO" id="GO:0016024">
    <property type="term" value="P:CDP-diacylglycerol biosynthetic process"/>
    <property type="evidence" value="ECO:0007669"/>
    <property type="project" value="TreeGrafter"/>
</dbReference>
<reference evidence="25" key="1">
    <citation type="submission" date="2017-04" db="EMBL/GenBank/DDBJ databases">
        <title>Finegoldia magna isolated from orthopedic joint implant-associated infections.</title>
        <authorList>
            <person name="Bjorklund S."/>
            <person name="Bruggemann H."/>
            <person name="Jensen A."/>
            <person name="Hellmark B."/>
            <person name="Soderquist B."/>
        </authorList>
    </citation>
    <scope>NUCLEOTIDE SEQUENCE [LARGE SCALE GENOMIC DNA]</scope>
    <source>
        <strain evidence="25">08T492</strain>
    </source>
</reference>
<comment type="pathway">
    <text evidence="3">Phospholipid metabolism; CDP-diacylglycerol biosynthesis; CDP-diacylglycerol from sn-glycerol 3-phosphate: step 3/3.</text>
</comment>